<evidence type="ECO:0000313" key="2">
    <source>
        <dbReference type="EMBL" id="SNR51223.1"/>
    </source>
</evidence>
<evidence type="ECO:0000313" key="3">
    <source>
        <dbReference type="Proteomes" id="UP000198403"/>
    </source>
</evidence>
<dbReference type="PANTHER" id="PTHR38011:SF12">
    <property type="entry name" value="BIFUNCTIONAL DEAMINASE-REDUCTASE DOMAIN PROTEIN"/>
    <property type="match status" value="1"/>
</dbReference>
<dbReference type="Pfam" id="PF01872">
    <property type="entry name" value="RibD_C"/>
    <property type="match status" value="1"/>
</dbReference>
<proteinExistence type="predicted"/>
<evidence type="ECO:0000259" key="1">
    <source>
        <dbReference type="Pfam" id="PF01872"/>
    </source>
</evidence>
<dbReference type="InterPro" id="IPR050765">
    <property type="entry name" value="Riboflavin_Biosynth_HTPR"/>
</dbReference>
<organism evidence="2 3">
    <name type="scientific">Blastococcus mobilis</name>
    <dbReference type="NCBI Taxonomy" id="1938746"/>
    <lineage>
        <taxon>Bacteria</taxon>
        <taxon>Bacillati</taxon>
        <taxon>Actinomycetota</taxon>
        <taxon>Actinomycetes</taxon>
        <taxon>Geodermatophilales</taxon>
        <taxon>Geodermatophilaceae</taxon>
        <taxon>Blastococcus</taxon>
    </lineage>
</organism>
<sequence>MTHVIGGMTVSLDGFFEDANGSISALYADVDDLQDSAYMKAAQAETGAALMGRRFFDMAPDPDVYADGYEFQVPIVVVTHRSPERQPKRNDRLFFTFVAEGIEAAVRRAAELAGDKAVTVLGGADLNRQLLAAGLVDELRVDVMPVLLGEGRRLFDGLPPGAVRLAKLGVDEEGVRTTLRFRVLR</sequence>
<dbReference type="InterPro" id="IPR002734">
    <property type="entry name" value="RibDG_C"/>
</dbReference>
<reference evidence="2 3" key="1">
    <citation type="submission" date="2017-06" db="EMBL/GenBank/DDBJ databases">
        <authorList>
            <person name="Kim H.J."/>
            <person name="Triplett B.A."/>
        </authorList>
    </citation>
    <scope>NUCLEOTIDE SEQUENCE [LARGE SCALE GENOMIC DNA]</scope>
    <source>
        <strain evidence="2 3">DSM 44272</strain>
    </source>
</reference>
<dbReference type="PANTHER" id="PTHR38011">
    <property type="entry name" value="DIHYDROFOLATE REDUCTASE FAMILY PROTEIN (AFU_ORTHOLOGUE AFUA_8G06820)"/>
    <property type="match status" value="1"/>
</dbReference>
<gene>
    <name evidence="2" type="ORF">SAMN06272737_110107</name>
</gene>
<dbReference type="InterPro" id="IPR024072">
    <property type="entry name" value="DHFR-like_dom_sf"/>
</dbReference>
<accession>A0A238WXT1</accession>
<dbReference type="RefSeq" id="WP_089336609.1">
    <property type="nucleotide sequence ID" value="NZ_FZNO01000010.1"/>
</dbReference>
<dbReference type="GO" id="GO:0008703">
    <property type="term" value="F:5-amino-6-(5-phosphoribosylamino)uracil reductase activity"/>
    <property type="evidence" value="ECO:0007669"/>
    <property type="project" value="InterPro"/>
</dbReference>
<dbReference type="OrthoDB" id="2313602at2"/>
<dbReference type="AlphaFoldDB" id="A0A238WXT1"/>
<name>A0A238WXT1_9ACTN</name>
<dbReference type="Proteomes" id="UP000198403">
    <property type="component" value="Unassembled WGS sequence"/>
</dbReference>
<dbReference type="SUPFAM" id="SSF53597">
    <property type="entry name" value="Dihydrofolate reductase-like"/>
    <property type="match status" value="1"/>
</dbReference>
<feature type="domain" description="Bacterial bifunctional deaminase-reductase C-terminal" evidence="1">
    <location>
        <begin position="3"/>
        <end position="169"/>
    </location>
</feature>
<dbReference type="GO" id="GO:0009231">
    <property type="term" value="P:riboflavin biosynthetic process"/>
    <property type="evidence" value="ECO:0007669"/>
    <property type="project" value="InterPro"/>
</dbReference>
<dbReference type="EMBL" id="FZNO01000010">
    <property type="protein sequence ID" value="SNR51223.1"/>
    <property type="molecule type" value="Genomic_DNA"/>
</dbReference>
<dbReference type="Gene3D" id="3.40.430.10">
    <property type="entry name" value="Dihydrofolate Reductase, subunit A"/>
    <property type="match status" value="1"/>
</dbReference>
<protein>
    <submittedName>
        <fullName evidence="2">Dihydrofolate reductase</fullName>
    </submittedName>
</protein>
<keyword evidence="3" id="KW-1185">Reference proteome</keyword>